<dbReference type="AlphaFoldDB" id="H5X5A6"/>
<feature type="region of interest" description="Disordered" evidence="1">
    <location>
        <begin position="289"/>
        <end position="308"/>
    </location>
</feature>
<dbReference type="SUPFAM" id="SSF52402">
    <property type="entry name" value="Adenine nucleotide alpha hydrolases-like"/>
    <property type="match status" value="1"/>
</dbReference>
<dbReference type="HOGENOM" id="CLU_070815_0_0_11"/>
<evidence type="ECO:0008006" key="4">
    <source>
        <dbReference type="Google" id="ProtNLM"/>
    </source>
</evidence>
<protein>
    <recommendedName>
        <fullName evidence="4">PAPS reductase/FAD synthetase family protein</fullName>
    </recommendedName>
</protein>
<proteinExistence type="predicted"/>
<name>H5X5A6_9PSEU</name>
<dbReference type="InterPro" id="IPR014729">
    <property type="entry name" value="Rossmann-like_a/b/a_fold"/>
</dbReference>
<accession>H5X5A6</accession>
<evidence type="ECO:0000313" key="2">
    <source>
        <dbReference type="EMBL" id="EHR48917.1"/>
    </source>
</evidence>
<evidence type="ECO:0000256" key="1">
    <source>
        <dbReference type="SAM" id="MobiDB-lite"/>
    </source>
</evidence>
<reference evidence="2 3" key="1">
    <citation type="journal article" date="2012" name="Stand. Genomic Sci.">
        <title>Genome sequence of the ocean sediment bacterium Saccharomonospora marina type strain (XMU15(T)).</title>
        <authorList>
            <person name="Klenk H.P."/>
            <person name="Lu M."/>
            <person name="Lucas S."/>
            <person name="Lapidus A."/>
            <person name="Copeland A."/>
            <person name="Pitluck S."/>
            <person name="Goodwin L.A."/>
            <person name="Han C."/>
            <person name="Tapia R."/>
            <person name="Brambilla E.M."/>
            <person name="Potter G."/>
            <person name="Land M."/>
            <person name="Ivanova N."/>
            <person name="Rohde M."/>
            <person name="Goker M."/>
            <person name="Detter J.C."/>
            <person name="Li W.J."/>
            <person name="Kyrpides N.C."/>
            <person name="Woyke T."/>
        </authorList>
    </citation>
    <scope>NUCLEOTIDE SEQUENCE [LARGE SCALE GENOMIC DNA]</scope>
    <source>
        <strain evidence="2 3">XMU15</strain>
    </source>
</reference>
<dbReference type="OrthoDB" id="4519010at2"/>
<keyword evidence="3" id="KW-1185">Reference proteome</keyword>
<dbReference type="STRING" id="882083.SacmaDRAFT_0617"/>
<dbReference type="eggNOG" id="COG0175">
    <property type="taxonomic scope" value="Bacteria"/>
</dbReference>
<dbReference type="RefSeq" id="WP_009152307.1">
    <property type="nucleotide sequence ID" value="NZ_CM001439.1"/>
</dbReference>
<feature type="compositionally biased region" description="Polar residues" evidence="1">
    <location>
        <begin position="296"/>
        <end position="308"/>
    </location>
</feature>
<dbReference type="Proteomes" id="UP000004926">
    <property type="component" value="Chromosome"/>
</dbReference>
<dbReference type="EMBL" id="CM001439">
    <property type="protein sequence ID" value="EHR48917.1"/>
    <property type="molecule type" value="Genomic_DNA"/>
</dbReference>
<sequence length="308" mass="34259">MLVVLSLGAGVQSTTLALLACEGVLPRPDAAIFADTGWEPRAVYAHLEQLEGVLAGAGVPLYRVSKGDLRRNAIDPAHRYASIPYFVRNPDGSHGMGRRQCTAEYKLAPINRKVRELLGATPPQFRRVPAGRMAQQWIGFSTDEVHRVSDKHRVSYLQPRYPLLELGMSRKDCHRWLRTRGWTTVVKSACIGCPYHGNRQWRHMRDHQPDEWADAVAFDHAIRKGGARGLPLNGQAFLHRSRVPLDIAPIDHITRTEWAQRQTNLLDHLADLNAGLDIDEHGDPDGCSPYGCRSGHPTTNPNLSEGAA</sequence>
<evidence type="ECO:0000313" key="3">
    <source>
        <dbReference type="Proteomes" id="UP000004926"/>
    </source>
</evidence>
<dbReference type="Gene3D" id="3.40.50.620">
    <property type="entry name" value="HUPs"/>
    <property type="match status" value="1"/>
</dbReference>
<organism evidence="2 3">
    <name type="scientific">Saccharomonospora marina XMU15</name>
    <dbReference type="NCBI Taxonomy" id="882083"/>
    <lineage>
        <taxon>Bacteria</taxon>
        <taxon>Bacillati</taxon>
        <taxon>Actinomycetota</taxon>
        <taxon>Actinomycetes</taxon>
        <taxon>Pseudonocardiales</taxon>
        <taxon>Pseudonocardiaceae</taxon>
        <taxon>Saccharomonospora</taxon>
    </lineage>
</organism>
<gene>
    <name evidence="2" type="ORF">SacmaDRAFT_0617</name>
</gene>